<dbReference type="InterPro" id="IPR021783">
    <property type="entry name" value="DUF3348"/>
</dbReference>
<dbReference type="AlphaFoldDB" id="A0A1I7JX51"/>
<keyword evidence="2" id="KW-1185">Reference proteome</keyword>
<dbReference type="EMBL" id="FPBX01000033">
    <property type="protein sequence ID" value="SFU89778.1"/>
    <property type="molecule type" value="Genomic_DNA"/>
</dbReference>
<dbReference type="STRING" id="343013.SAMN04489707_10337"/>
<protein>
    <recommendedName>
        <fullName evidence="3">DUF3348 domain-containing protein</fullName>
    </recommendedName>
</protein>
<dbReference type="Pfam" id="PF11828">
    <property type="entry name" value="DUF3348"/>
    <property type="match status" value="1"/>
</dbReference>
<reference evidence="1 2" key="1">
    <citation type="submission" date="2016-10" db="EMBL/GenBank/DDBJ databases">
        <authorList>
            <person name="de Groot N.N."/>
        </authorList>
    </citation>
    <scope>NUCLEOTIDE SEQUENCE [LARGE SCALE GENOMIC DNA]</scope>
    <source>
        <strain evidence="1 2">R-24608</strain>
    </source>
</reference>
<sequence length="227" mass="24007">MAQRTSITSSALVRLLSSMGGPKAHARGGAFADGLSQWTGWTDAIALSAALERPGAAPPVAASDDAQARYAAQHAACEQLRSLLAQAIARETQAVGRSPLEAGLGFAAYRQCHVARQQAMELAIAPLRERVREALAACGPQQARLAAVDAVMAQALAPHERRLLGGLPGWLEKRSQRMAQQGVPETVLADTLRQELQALLLAELEHRLQPVEGLIAALRPSPTSPSP</sequence>
<proteinExistence type="predicted"/>
<evidence type="ECO:0008006" key="3">
    <source>
        <dbReference type="Google" id="ProtNLM"/>
    </source>
</evidence>
<dbReference type="OrthoDB" id="5949373at2"/>
<evidence type="ECO:0000313" key="1">
    <source>
        <dbReference type="EMBL" id="SFU89778.1"/>
    </source>
</evidence>
<evidence type="ECO:0000313" key="2">
    <source>
        <dbReference type="Proteomes" id="UP000183656"/>
    </source>
</evidence>
<dbReference type="RefSeq" id="WP_054256935.1">
    <property type="nucleotide sequence ID" value="NZ_CYIG01000028.1"/>
</dbReference>
<gene>
    <name evidence="1" type="ORF">SAMN04489707_10337</name>
</gene>
<dbReference type="Proteomes" id="UP000183656">
    <property type="component" value="Unassembled WGS sequence"/>
</dbReference>
<accession>A0A1I7JX51</accession>
<organism evidence="1 2">
    <name type="scientific">Paenacidovorax caeni</name>
    <dbReference type="NCBI Taxonomy" id="343013"/>
    <lineage>
        <taxon>Bacteria</taxon>
        <taxon>Pseudomonadati</taxon>
        <taxon>Pseudomonadota</taxon>
        <taxon>Betaproteobacteria</taxon>
        <taxon>Burkholderiales</taxon>
        <taxon>Comamonadaceae</taxon>
        <taxon>Paenacidovorax</taxon>
    </lineage>
</organism>
<name>A0A1I7JX51_9BURK</name>